<reference evidence="3 4" key="2">
    <citation type="submission" date="2017-10" db="EMBL/GenBank/DDBJ databases">
        <title>Genome analyses suggest a sexual origin of heterokaryosis in a supposedly ancient asexual fungus.</title>
        <authorList>
            <person name="Corradi N."/>
            <person name="Sedzielewska K."/>
            <person name="Noel J."/>
            <person name="Charron P."/>
            <person name="Farinelli L."/>
            <person name="Marton T."/>
            <person name="Kruger M."/>
            <person name="Pelin A."/>
            <person name="Brachmann A."/>
            <person name="Corradi N."/>
        </authorList>
    </citation>
    <scope>NUCLEOTIDE SEQUENCE [LARGE SCALE GENOMIC DNA]</scope>
    <source>
        <strain evidence="3 4">A1</strain>
    </source>
</reference>
<evidence type="ECO:0000313" key="4">
    <source>
        <dbReference type="Proteomes" id="UP000232688"/>
    </source>
</evidence>
<dbReference type="EMBL" id="LLXH01003237">
    <property type="protein sequence ID" value="PKC54464.1"/>
    <property type="molecule type" value="Genomic_DNA"/>
</dbReference>
<dbReference type="VEuPathDB" id="FungiDB:RhiirFUN_013597"/>
<reference evidence="3 4" key="1">
    <citation type="submission" date="2017-10" db="EMBL/GenBank/DDBJ databases">
        <title>Extensive intraspecific genome diversity in a model arbuscular mycorrhizal fungus.</title>
        <authorList>
            <person name="Chen E.C.H."/>
            <person name="Morin E."/>
            <person name="Baudet D."/>
            <person name="Noel J."/>
            <person name="Ndikumana S."/>
            <person name="Charron P."/>
            <person name="St-Onge C."/>
            <person name="Giorgi J."/>
            <person name="Grigoriev I.V."/>
            <person name="Roux C."/>
            <person name="Martin F.M."/>
            <person name="Corradi N."/>
        </authorList>
    </citation>
    <scope>NUCLEOTIDE SEQUENCE [LARGE SCALE GENOMIC DNA]</scope>
    <source>
        <strain evidence="3 4">A1</strain>
    </source>
</reference>
<gene>
    <name evidence="3" type="ORF">RhiirA1_477279</name>
</gene>
<dbReference type="InterPro" id="IPR036397">
    <property type="entry name" value="RNaseH_sf"/>
</dbReference>
<evidence type="ECO:0000256" key="1">
    <source>
        <dbReference type="SAM" id="Coils"/>
    </source>
</evidence>
<dbReference type="GO" id="GO:0003676">
    <property type="term" value="F:nucleic acid binding"/>
    <property type="evidence" value="ECO:0007669"/>
    <property type="project" value="InterPro"/>
</dbReference>
<feature type="non-terminal residue" evidence="3">
    <location>
        <position position="540"/>
    </location>
</feature>
<keyword evidence="1" id="KW-0175">Coiled coil</keyword>
<accession>A0A2N0QTV0</accession>
<name>A0A2N0QTV0_9GLOM</name>
<evidence type="ECO:0000313" key="3">
    <source>
        <dbReference type="EMBL" id="PKC54464.1"/>
    </source>
</evidence>
<dbReference type="AlphaFoldDB" id="A0A2N0QTV0"/>
<feature type="region of interest" description="Disordered" evidence="2">
    <location>
        <begin position="420"/>
        <end position="444"/>
    </location>
</feature>
<dbReference type="Proteomes" id="UP000232688">
    <property type="component" value="Unassembled WGS sequence"/>
</dbReference>
<proteinExistence type="predicted"/>
<dbReference type="VEuPathDB" id="FungiDB:RhiirA1_477279"/>
<sequence>MEKTCELSEFEREQIIGLWKGRRTHEAISHQKFHSSQDKQISANTICKNLHQMQIYFWVTALKPLLTETQREKWLSWCIERQIKHGGGGVMMWGCFSGKGLGPLVKVDEDDVYHYGYESDKTIDIIEDEEDEKDEEIQDQLIHNYGGEKVVPDEDYVLQIGIRMKLKINEPIVFKKFWDALFKFEDAIIIYNDVTIKGVLSLLSMDNSEREDTIYKGRCRDIMDRITESIRYRIQLKIKEKGLRAIILVIVRDCIERNLENEVFDRLIGNPELLEHKYILEDCSEEELEIIIGDKSWKFSELKKKTSSIDEDQLRYIWKIGIKLMIEMDILVTKIFIDKVQEIEEMDEEEKELKIKEWLEKEIDELAKLKDELEKLGYEINVSEIQRIKDFGVNNRIMITKEFIKEYMKIIDLENKEAGIMDSEESGEKSDNEELEEDNTDESEKIGEILRGSNLSQESDSSDLFINPENINSDIESELSYYNLQDLFQENILLNMANEAQIRRILENALGLTANALDNALEVGQTIADRIATAGNGGIV</sequence>
<comment type="caution">
    <text evidence="3">The sequence shown here is derived from an EMBL/GenBank/DDBJ whole genome shotgun (WGS) entry which is preliminary data.</text>
</comment>
<dbReference type="Gene3D" id="3.30.420.10">
    <property type="entry name" value="Ribonuclease H-like superfamily/Ribonuclease H"/>
    <property type="match status" value="1"/>
</dbReference>
<protein>
    <submittedName>
        <fullName evidence="3">Uncharacterized protein</fullName>
    </submittedName>
</protein>
<organism evidence="3 4">
    <name type="scientific">Rhizophagus irregularis</name>
    <dbReference type="NCBI Taxonomy" id="588596"/>
    <lineage>
        <taxon>Eukaryota</taxon>
        <taxon>Fungi</taxon>
        <taxon>Fungi incertae sedis</taxon>
        <taxon>Mucoromycota</taxon>
        <taxon>Glomeromycotina</taxon>
        <taxon>Glomeromycetes</taxon>
        <taxon>Glomerales</taxon>
        <taxon>Glomeraceae</taxon>
        <taxon>Rhizophagus</taxon>
    </lineage>
</organism>
<evidence type="ECO:0000256" key="2">
    <source>
        <dbReference type="SAM" id="MobiDB-lite"/>
    </source>
</evidence>
<feature type="coiled-coil region" evidence="1">
    <location>
        <begin position="356"/>
        <end position="386"/>
    </location>
</feature>